<name>A0ACC0IQZ7_9ERIC</name>
<evidence type="ECO:0000313" key="1">
    <source>
        <dbReference type="EMBL" id="KAI8027856.1"/>
    </source>
</evidence>
<proteinExistence type="predicted"/>
<organism evidence="1 2">
    <name type="scientific">Camellia lanceoleosa</name>
    <dbReference type="NCBI Taxonomy" id="1840588"/>
    <lineage>
        <taxon>Eukaryota</taxon>
        <taxon>Viridiplantae</taxon>
        <taxon>Streptophyta</taxon>
        <taxon>Embryophyta</taxon>
        <taxon>Tracheophyta</taxon>
        <taxon>Spermatophyta</taxon>
        <taxon>Magnoliopsida</taxon>
        <taxon>eudicotyledons</taxon>
        <taxon>Gunneridae</taxon>
        <taxon>Pentapetalae</taxon>
        <taxon>asterids</taxon>
        <taxon>Ericales</taxon>
        <taxon>Theaceae</taxon>
        <taxon>Camellia</taxon>
    </lineage>
</organism>
<comment type="caution">
    <text evidence="1">The sequence shown here is derived from an EMBL/GenBank/DDBJ whole genome shotgun (WGS) entry which is preliminary data.</text>
</comment>
<keyword evidence="2" id="KW-1185">Reference proteome</keyword>
<dbReference type="Proteomes" id="UP001060215">
    <property type="component" value="Chromosome 3"/>
</dbReference>
<evidence type="ECO:0000313" key="2">
    <source>
        <dbReference type="Proteomes" id="UP001060215"/>
    </source>
</evidence>
<accession>A0ACC0IQZ7</accession>
<reference evidence="1 2" key="1">
    <citation type="journal article" date="2022" name="Plant J.">
        <title>Chromosome-level genome of Camellia lanceoleosa provides a valuable resource for understanding genome evolution and self-incompatibility.</title>
        <authorList>
            <person name="Gong W."/>
            <person name="Xiao S."/>
            <person name="Wang L."/>
            <person name="Liao Z."/>
            <person name="Chang Y."/>
            <person name="Mo W."/>
            <person name="Hu G."/>
            <person name="Li W."/>
            <person name="Zhao G."/>
            <person name="Zhu H."/>
            <person name="Hu X."/>
            <person name="Ji K."/>
            <person name="Xiang X."/>
            <person name="Song Q."/>
            <person name="Yuan D."/>
            <person name="Jin S."/>
            <person name="Zhang L."/>
        </authorList>
    </citation>
    <scope>NUCLEOTIDE SEQUENCE [LARGE SCALE GENOMIC DNA]</scope>
    <source>
        <strain evidence="1">SQ_2022a</strain>
    </source>
</reference>
<protein>
    <submittedName>
        <fullName evidence="1">Uncharacterized protein</fullName>
    </submittedName>
</protein>
<sequence length="92" mass="10158">MVQYPLGSVPAEAIAPAHSQPRTVRRSRRLSVLNAGIKDIRDSEMGVEKEVLTARTRPKPVPVQIVAVQYVYFALETIITGPGDSFEMLYSS</sequence>
<gene>
    <name evidence="1" type="ORF">LOK49_LG02G02606</name>
</gene>
<dbReference type="EMBL" id="CM045760">
    <property type="protein sequence ID" value="KAI8027856.1"/>
    <property type="molecule type" value="Genomic_DNA"/>
</dbReference>